<dbReference type="Pfam" id="PF13424">
    <property type="entry name" value="TPR_12"/>
    <property type="match status" value="1"/>
</dbReference>
<dbReference type="InterPro" id="IPR016032">
    <property type="entry name" value="Sig_transdc_resp-reg_C-effctor"/>
</dbReference>
<feature type="coiled-coil region" evidence="2">
    <location>
        <begin position="359"/>
        <end position="398"/>
    </location>
</feature>
<feature type="chain" id="PRO_5032928413" evidence="4">
    <location>
        <begin position="22"/>
        <end position="549"/>
    </location>
</feature>
<feature type="signal peptide" evidence="4">
    <location>
        <begin position="1"/>
        <end position="21"/>
    </location>
</feature>
<evidence type="ECO:0000313" key="5">
    <source>
        <dbReference type="EMBL" id="MBA5629155.1"/>
    </source>
</evidence>
<feature type="transmembrane region" description="Helical" evidence="3">
    <location>
        <begin position="334"/>
        <end position="354"/>
    </location>
</feature>
<evidence type="ECO:0000256" key="2">
    <source>
        <dbReference type="SAM" id="Coils"/>
    </source>
</evidence>
<dbReference type="InterPro" id="IPR019734">
    <property type="entry name" value="TPR_rpt"/>
</dbReference>
<dbReference type="RefSeq" id="WP_182042721.1">
    <property type="nucleotide sequence ID" value="NZ_JACDZE010000001.1"/>
</dbReference>
<comment type="caution">
    <text evidence="5">The sequence shown here is derived from an EMBL/GenBank/DDBJ whole genome shotgun (WGS) entry which is preliminary data.</text>
</comment>
<accession>A0A838ZQ56</accession>
<evidence type="ECO:0000256" key="4">
    <source>
        <dbReference type="SAM" id="SignalP"/>
    </source>
</evidence>
<dbReference type="AlphaFoldDB" id="A0A838ZQ56"/>
<protein>
    <submittedName>
        <fullName evidence="5">Tetratricopeptide repeat protein</fullName>
    </submittedName>
</protein>
<keyword evidence="4" id="KW-0732">Signal</keyword>
<proteinExistence type="predicted"/>
<keyword evidence="2" id="KW-0175">Coiled coil</keyword>
<keyword evidence="1" id="KW-0802">TPR repeat</keyword>
<evidence type="ECO:0000313" key="6">
    <source>
        <dbReference type="Proteomes" id="UP000552241"/>
    </source>
</evidence>
<evidence type="ECO:0000256" key="1">
    <source>
        <dbReference type="PROSITE-ProRule" id="PRU00339"/>
    </source>
</evidence>
<gene>
    <name evidence="5" type="ORF">HU137_05145</name>
</gene>
<dbReference type="EMBL" id="JACDZE010000001">
    <property type="protein sequence ID" value="MBA5629155.1"/>
    <property type="molecule type" value="Genomic_DNA"/>
</dbReference>
<reference evidence="5 6" key="1">
    <citation type="submission" date="2020-07" db="EMBL/GenBank/DDBJ databases">
        <title>Moheibacter lacus sp. nov., a member of the family Flavobacteriaceae isolated from freshwater lake sediment.</title>
        <authorList>
            <person name="Liu Y."/>
        </authorList>
    </citation>
    <scope>NUCLEOTIDE SEQUENCE [LARGE SCALE GENOMIC DNA]</scope>
    <source>
        <strain evidence="5 6">BDHS18</strain>
    </source>
</reference>
<dbReference type="SUPFAM" id="SSF46894">
    <property type="entry name" value="C-terminal effector domain of the bipartite response regulators"/>
    <property type="match status" value="1"/>
</dbReference>
<dbReference type="Gene3D" id="1.10.10.10">
    <property type="entry name" value="Winged helix-like DNA-binding domain superfamily/Winged helix DNA-binding domain"/>
    <property type="match status" value="1"/>
</dbReference>
<keyword evidence="3" id="KW-0812">Transmembrane</keyword>
<sequence>MSGIKTIFCWTFLFVLSFLNAQTVEECDKILVEAVQEMNRKNHARSLELLTEVKSMAETNNWNKQLFLAINNIGANYYLMLDYGEALDNYLEAYKIALKDLDAKHEMIVLNNIAILYSKDAKNDKAEEYFLKAYEIAKDNNDSLKIGLYATNLATVANAKEEIQKAESYIKIALPLLKDTPPILAQAQITNAQNLVLKKKFPEAKEIALELLPNLKTSELSEHRISVLMILAKVYESEKNIPLAIDYIKRAGTDPNVSLENKIDVFDRLTELYRKRNENSTAFAYKDSVIFAKDSLNQIKNGKLFENSRIKFELQNYQKELSESQEKLISERRLFYFILGGILIFIVLILWAIWNYSSRLKQKKIIAESNQKIAELELENQKNDKILLEQQLNEKEVLTLLEQEKFKNEIESKNRQLASKALSISTRNELIEDIMEALSKESEIRGNERLKRRIFELRNHLKKDSEWDEFFTHFEETNHGFLSSLREKHPELTSNDVRFLSYIYMNLSTKEISSLLNITVEACRKRKERITKKMNLSEETDLYKYISII</sequence>
<dbReference type="GO" id="GO:0006355">
    <property type="term" value="P:regulation of DNA-templated transcription"/>
    <property type="evidence" value="ECO:0007669"/>
    <property type="project" value="InterPro"/>
</dbReference>
<name>A0A838ZQ56_9FLAO</name>
<keyword evidence="6" id="KW-1185">Reference proteome</keyword>
<dbReference type="InterPro" id="IPR036388">
    <property type="entry name" value="WH-like_DNA-bd_sf"/>
</dbReference>
<keyword evidence="3" id="KW-0472">Membrane</keyword>
<dbReference type="SMART" id="SM00028">
    <property type="entry name" value="TPR"/>
    <property type="match status" value="4"/>
</dbReference>
<dbReference type="PROSITE" id="PS50005">
    <property type="entry name" value="TPR"/>
    <property type="match status" value="1"/>
</dbReference>
<dbReference type="Gene3D" id="1.25.40.10">
    <property type="entry name" value="Tetratricopeptide repeat domain"/>
    <property type="match status" value="1"/>
</dbReference>
<feature type="repeat" description="TPR" evidence="1">
    <location>
        <begin position="107"/>
        <end position="140"/>
    </location>
</feature>
<dbReference type="InterPro" id="IPR011990">
    <property type="entry name" value="TPR-like_helical_dom_sf"/>
</dbReference>
<dbReference type="SUPFAM" id="SSF48452">
    <property type="entry name" value="TPR-like"/>
    <property type="match status" value="2"/>
</dbReference>
<keyword evidence="3" id="KW-1133">Transmembrane helix</keyword>
<dbReference type="GO" id="GO:0003677">
    <property type="term" value="F:DNA binding"/>
    <property type="evidence" value="ECO:0007669"/>
    <property type="project" value="InterPro"/>
</dbReference>
<feature type="coiled-coil region" evidence="2">
    <location>
        <begin position="307"/>
        <end position="334"/>
    </location>
</feature>
<evidence type="ECO:0000256" key="3">
    <source>
        <dbReference type="SAM" id="Phobius"/>
    </source>
</evidence>
<dbReference type="Proteomes" id="UP000552241">
    <property type="component" value="Unassembled WGS sequence"/>
</dbReference>
<organism evidence="5 6">
    <name type="scientific">Moheibacter lacus</name>
    <dbReference type="NCBI Taxonomy" id="2745851"/>
    <lineage>
        <taxon>Bacteria</taxon>
        <taxon>Pseudomonadati</taxon>
        <taxon>Bacteroidota</taxon>
        <taxon>Flavobacteriia</taxon>
        <taxon>Flavobacteriales</taxon>
        <taxon>Weeksellaceae</taxon>
        <taxon>Moheibacter</taxon>
    </lineage>
</organism>
<dbReference type="PANTHER" id="PTHR10098">
    <property type="entry name" value="RAPSYN-RELATED"/>
    <property type="match status" value="1"/>
</dbReference>